<proteinExistence type="predicted"/>
<dbReference type="EMBL" id="QMEY01000024">
    <property type="protein sequence ID" value="RBQ15364.1"/>
    <property type="molecule type" value="Genomic_DNA"/>
</dbReference>
<sequence length="57" mass="5746">MAAQTPGLTGSDADLADLFRLDITFIEHGPNANAVIAMTDDNCGTTCPSTCTTSAGA</sequence>
<dbReference type="AlphaFoldDB" id="A0A366LPW6"/>
<dbReference type="OrthoDB" id="3215713at2"/>
<comment type="caution">
    <text evidence="1">The sequence shown here is derived from an EMBL/GenBank/DDBJ whole genome shotgun (WGS) entry which is preliminary data.</text>
</comment>
<organism evidence="1 2">
    <name type="scientific">Spongiactinospora rosea</name>
    <dbReference type="NCBI Taxonomy" id="2248750"/>
    <lineage>
        <taxon>Bacteria</taxon>
        <taxon>Bacillati</taxon>
        <taxon>Actinomycetota</taxon>
        <taxon>Actinomycetes</taxon>
        <taxon>Streptosporangiales</taxon>
        <taxon>Streptosporangiaceae</taxon>
        <taxon>Spongiactinospora</taxon>
    </lineage>
</organism>
<dbReference type="RefSeq" id="WP_113985412.1">
    <property type="nucleotide sequence ID" value="NZ_QMEY01000024.1"/>
</dbReference>
<dbReference type="InterPro" id="IPR027575">
    <property type="entry name" value="LD_lanti_pre"/>
</dbReference>
<evidence type="ECO:0000313" key="2">
    <source>
        <dbReference type="Proteomes" id="UP000253303"/>
    </source>
</evidence>
<dbReference type="Proteomes" id="UP000253303">
    <property type="component" value="Unassembled WGS sequence"/>
</dbReference>
<name>A0A366LPW6_9ACTN</name>
<reference evidence="1 2" key="1">
    <citation type="submission" date="2018-06" db="EMBL/GenBank/DDBJ databases">
        <title>Sphaerisporangium craniellae sp. nov., isolated from a marine sponge in the South China Sea.</title>
        <authorList>
            <person name="Li L."/>
        </authorList>
    </citation>
    <scope>NUCLEOTIDE SEQUENCE [LARGE SCALE GENOMIC DNA]</scope>
    <source>
        <strain evidence="1 2">LHW63015</strain>
    </source>
</reference>
<gene>
    <name evidence="1" type="ORF">DP939_36535</name>
</gene>
<accession>A0A366LPW6</accession>
<protein>
    <submittedName>
        <fullName evidence="1">FxLD family lantipeptide</fullName>
    </submittedName>
</protein>
<dbReference type="NCBIfam" id="TIGR04363">
    <property type="entry name" value="LD_lanti_pre"/>
    <property type="match status" value="1"/>
</dbReference>
<evidence type="ECO:0000313" key="1">
    <source>
        <dbReference type="EMBL" id="RBQ15364.1"/>
    </source>
</evidence>
<keyword evidence="2" id="KW-1185">Reference proteome</keyword>